<keyword evidence="1" id="KW-0812">Transmembrane</keyword>
<dbReference type="GO" id="GO:0006897">
    <property type="term" value="P:endocytosis"/>
    <property type="evidence" value="ECO:0007669"/>
    <property type="project" value="TreeGrafter"/>
</dbReference>
<dbReference type="AlphaFoldDB" id="A0A915EAN2"/>
<evidence type="ECO:0000256" key="1">
    <source>
        <dbReference type="SAM" id="Phobius"/>
    </source>
</evidence>
<sequence>MSILVFFFIMNVEAILTVVLSILSISLGTVGYLHLLNINLDAVSLISMLLSIGFSVDYSAHICYHFYTFSFNKTKKPLPKSIGHSISTSSTESQTVAIVPALIIKTTKIGGHQTCIRSTKSNSFWCTLLMKLAGL</sequence>
<dbReference type="PANTHER" id="PTHR10796:SF103">
    <property type="entry name" value="SSD DOMAIN-CONTAINING PROTEIN"/>
    <property type="match status" value="1"/>
</dbReference>
<keyword evidence="2" id="KW-1185">Reference proteome</keyword>
<dbReference type="SUPFAM" id="SSF82866">
    <property type="entry name" value="Multidrug efflux transporter AcrB transmembrane domain"/>
    <property type="match status" value="1"/>
</dbReference>
<dbReference type="Proteomes" id="UP000887574">
    <property type="component" value="Unplaced"/>
</dbReference>
<protein>
    <submittedName>
        <fullName evidence="3">SSD domain-containing protein</fullName>
    </submittedName>
</protein>
<evidence type="ECO:0000313" key="3">
    <source>
        <dbReference type="WBParaSite" id="jg3843"/>
    </source>
</evidence>
<dbReference type="WBParaSite" id="jg3843">
    <property type="protein sequence ID" value="jg3843"/>
    <property type="gene ID" value="jg3843"/>
</dbReference>
<dbReference type="GO" id="GO:0018996">
    <property type="term" value="P:molting cycle, collagen and cuticulin-based cuticle"/>
    <property type="evidence" value="ECO:0007669"/>
    <property type="project" value="TreeGrafter"/>
</dbReference>
<accession>A0A915EAN2</accession>
<organism evidence="2 3">
    <name type="scientific">Ditylenchus dipsaci</name>
    <dbReference type="NCBI Taxonomy" id="166011"/>
    <lineage>
        <taxon>Eukaryota</taxon>
        <taxon>Metazoa</taxon>
        <taxon>Ecdysozoa</taxon>
        <taxon>Nematoda</taxon>
        <taxon>Chromadorea</taxon>
        <taxon>Rhabditida</taxon>
        <taxon>Tylenchina</taxon>
        <taxon>Tylenchomorpha</taxon>
        <taxon>Sphaerularioidea</taxon>
        <taxon>Anguinidae</taxon>
        <taxon>Anguininae</taxon>
        <taxon>Ditylenchus</taxon>
    </lineage>
</organism>
<feature type="transmembrane region" description="Helical" evidence="1">
    <location>
        <begin position="45"/>
        <end position="67"/>
    </location>
</feature>
<dbReference type="InterPro" id="IPR051697">
    <property type="entry name" value="Patched_domain-protein"/>
</dbReference>
<evidence type="ECO:0000313" key="2">
    <source>
        <dbReference type="Proteomes" id="UP000887574"/>
    </source>
</evidence>
<reference evidence="3" key="1">
    <citation type="submission" date="2022-11" db="UniProtKB">
        <authorList>
            <consortium name="WormBaseParasite"/>
        </authorList>
    </citation>
    <scope>IDENTIFICATION</scope>
</reference>
<proteinExistence type="predicted"/>
<dbReference type="Gene3D" id="1.20.1640.10">
    <property type="entry name" value="Multidrug efflux transporter AcrB transmembrane domain"/>
    <property type="match status" value="1"/>
</dbReference>
<name>A0A915EAN2_9BILA</name>
<keyword evidence="1" id="KW-1133">Transmembrane helix</keyword>
<dbReference type="GO" id="GO:0005886">
    <property type="term" value="C:plasma membrane"/>
    <property type="evidence" value="ECO:0007669"/>
    <property type="project" value="TreeGrafter"/>
</dbReference>
<dbReference type="PANTHER" id="PTHR10796">
    <property type="entry name" value="PATCHED-RELATED"/>
    <property type="match status" value="1"/>
</dbReference>
<dbReference type="GO" id="GO:0030659">
    <property type="term" value="C:cytoplasmic vesicle membrane"/>
    <property type="evidence" value="ECO:0007669"/>
    <property type="project" value="TreeGrafter"/>
</dbReference>
<feature type="transmembrane region" description="Helical" evidence="1">
    <location>
        <begin position="12"/>
        <end position="33"/>
    </location>
</feature>
<keyword evidence="1" id="KW-0472">Membrane</keyword>